<evidence type="ECO:0000259" key="16">
    <source>
        <dbReference type="PROSITE" id="PS51178"/>
    </source>
</evidence>
<dbReference type="EMBL" id="LQRC01000163">
    <property type="protein sequence ID" value="KXT71709.1"/>
    <property type="molecule type" value="Genomic_DNA"/>
</dbReference>
<keyword evidence="11" id="KW-0046">Antibiotic resistance</keyword>
<keyword evidence="13" id="KW-0961">Cell wall biogenesis/degradation</keyword>
<dbReference type="SUPFAM" id="SSF54184">
    <property type="entry name" value="Penicillin-binding protein 2x (pbp-2x), c-terminal domain"/>
    <property type="match status" value="2"/>
</dbReference>
<proteinExistence type="inferred from homology"/>
<dbReference type="Gene3D" id="3.30.70.2110">
    <property type="match status" value="1"/>
</dbReference>
<evidence type="ECO:0000256" key="3">
    <source>
        <dbReference type="ARBA" id="ARBA00022475"/>
    </source>
</evidence>
<keyword evidence="17" id="KW-0808">Transferase</keyword>
<evidence type="ECO:0000256" key="2">
    <source>
        <dbReference type="ARBA" id="ARBA00007171"/>
    </source>
</evidence>
<keyword evidence="3" id="KW-1003">Cell membrane</keyword>
<dbReference type="NCBIfam" id="NF038271">
    <property type="entry name" value="strep_PBP2X"/>
    <property type="match status" value="1"/>
</dbReference>
<dbReference type="InterPro" id="IPR001460">
    <property type="entry name" value="PCN-bd_Tpept"/>
</dbReference>
<protein>
    <submittedName>
        <fullName evidence="17">Cell division protein FtsI (Peptidoglycan synthetase)</fullName>
        <ecNumber evidence="17">2.4.1.129</ecNumber>
    </submittedName>
</protein>
<dbReference type="InterPro" id="IPR036138">
    <property type="entry name" value="PBP_dimer_sf"/>
</dbReference>
<keyword evidence="17" id="KW-0328">Glycosyltransferase</keyword>
<keyword evidence="10 15" id="KW-0472">Membrane</keyword>
<name>A0A139N6N5_STRGN</name>
<dbReference type="GO" id="GO:0005886">
    <property type="term" value="C:plasma membrane"/>
    <property type="evidence" value="ECO:0007669"/>
    <property type="project" value="UniProtKB-SubCell"/>
</dbReference>
<dbReference type="Gene3D" id="3.90.1310.10">
    <property type="entry name" value="Penicillin-binding protein 2a (Domain 2)"/>
    <property type="match status" value="1"/>
</dbReference>
<dbReference type="Proteomes" id="UP000070096">
    <property type="component" value="Unassembled WGS sequence"/>
</dbReference>
<evidence type="ECO:0000256" key="8">
    <source>
        <dbReference type="ARBA" id="ARBA00022984"/>
    </source>
</evidence>
<dbReference type="Gene3D" id="2.20.70.70">
    <property type="match status" value="2"/>
</dbReference>
<dbReference type="GO" id="GO:0051301">
    <property type="term" value="P:cell division"/>
    <property type="evidence" value="ECO:0007669"/>
    <property type="project" value="UniProtKB-KW"/>
</dbReference>
<dbReference type="SUPFAM" id="SSF56601">
    <property type="entry name" value="beta-lactamase/transpeptidase-like"/>
    <property type="match status" value="1"/>
</dbReference>
<dbReference type="GO" id="GO:0071555">
    <property type="term" value="P:cell wall organization"/>
    <property type="evidence" value="ECO:0007669"/>
    <property type="project" value="UniProtKB-KW"/>
</dbReference>
<dbReference type="InterPro" id="IPR005311">
    <property type="entry name" value="PBP_dimer"/>
</dbReference>
<dbReference type="GO" id="GO:0008658">
    <property type="term" value="F:penicillin binding"/>
    <property type="evidence" value="ECO:0007669"/>
    <property type="project" value="InterPro"/>
</dbReference>
<organism evidence="17 18">
    <name type="scientific">Streptococcus gordonii</name>
    <dbReference type="NCBI Taxonomy" id="1302"/>
    <lineage>
        <taxon>Bacteria</taxon>
        <taxon>Bacillati</taxon>
        <taxon>Bacillota</taxon>
        <taxon>Bacilli</taxon>
        <taxon>Lactobacillales</taxon>
        <taxon>Streptococcaceae</taxon>
        <taxon>Streptococcus</taxon>
    </lineage>
</organism>
<keyword evidence="7" id="KW-0133">Cell shape</keyword>
<comment type="caution">
    <text evidence="17">The sequence shown here is derived from an EMBL/GenBank/DDBJ whole genome shotgun (WGS) entry which is preliminary data.</text>
</comment>
<evidence type="ECO:0000256" key="4">
    <source>
        <dbReference type="ARBA" id="ARBA00022618"/>
    </source>
</evidence>
<dbReference type="GO" id="GO:0009252">
    <property type="term" value="P:peptidoglycan biosynthetic process"/>
    <property type="evidence" value="ECO:0007669"/>
    <property type="project" value="UniProtKB-KW"/>
</dbReference>
<dbReference type="PROSITE" id="PS51178">
    <property type="entry name" value="PASTA"/>
    <property type="match status" value="1"/>
</dbReference>
<keyword evidence="6" id="KW-0677">Repeat</keyword>
<dbReference type="CDD" id="cd06576">
    <property type="entry name" value="PASTA_Pbp2x-like_1"/>
    <property type="match status" value="1"/>
</dbReference>
<feature type="transmembrane region" description="Helical" evidence="15">
    <location>
        <begin position="27"/>
        <end position="46"/>
    </location>
</feature>
<feature type="domain" description="PASTA" evidence="16">
    <location>
        <begin position="691"/>
        <end position="751"/>
    </location>
</feature>
<dbReference type="Pfam" id="PF03717">
    <property type="entry name" value="PBP_dimer"/>
    <property type="match status" value="1"/>
</dbReference>
<dbReference type="Gene3D" id="3.40.710.10">
    <property type="entry name" value="DD-peptidase/beta-lactamase superfamily"/>
    <property type="match status" value="1"/>
</dbReference>
<keyword evidence="5 15" id="KW-0812">Transmembrane</keyword>
<dbReference type="CDD" id="cd06575">
    <property type="entry name" value="PASTA_Pbp2x-like_2"/>
    <property type="match status" value="1"/>
</dbReference>
<keyword evidence="9 15" id="KW-1133">Transmembrane helix</keyword>
<evidence type="ECO:0000256" key="15">
    <source>
        <dbReference type="SAM" id="Phobius"/>
    </source>
</evidence>
<dbReference type="GO" id="GO:0008360">
    <property type="term" value="P:regulation of cell shape"/>
    <property type="evidence" value="ECO:0007669"/>
    <property type="project" value="UniProtKB-KW"/>
</dbReference>
<evidence type="ECO:0000313" key="17">
    <source>
        <dbReference type="EMBL" id="KXT71709.1"/>
    </source>
</evidence>
<evidence type="ECO:0000256" key="7">
    <source>
        <dbReference type="ARBA" id="ARBA00022960"/>
    </source>
</evidence>
<dbReference type="PANTHER" id="PTHR30627">
    <property type="entry name" value="PEPTIDOGLYCAN D,D-TRANSPEPTIDASE"/>
    <property type="match status" value="1"/>
</dbReference>
<keyword evidence="12" id="KW-0131">Cell cycle</keyword>
<reference evidence="17 18" key="1">
    <citation type="submission" date="2016-01" db="EMBL/GenBank/DDBJ databases">
        <title>Highly variable Streptococcus oralis are common among viridans streptococci isolated from primates.</title>
        <authorList>
            <person name="Denapaite D."/>
            <person name="Rieger M."/>
            <person name="Koendgen S."/>
            <person name="Brueckner R."/>
            <person name="Ochigava I."/>
            <person name="Kappeler P."/>
            <person name="Maetz-Rensing K."/>
            <person name="Leendertz F."/>
            <person name="Hakenbeck R."/>
        </authorList>
    </citation>
    <scope>NUCLEOTIDE SEQUENCE [LARGE SCALE GENOMIC DNA]</scope>
    <source>
        <strain evidence="17 18">DD07</strain>
    </source>
</reference>
<dbReference type="SUPFAM" id="SSF56519">
    <property type="entry name" value="Penicillin binding protein dimerisation domain"/>
    <property type="match status" value="1"/>
</dbReference>
<dbReference type="Pfam" id="PF03793">
    <property type="entry name" value="PASTA"/>
    <property type="match status" value="2"/>
</dbReference>
<dbReference type="InterPro" id="IPR005543">
    <property type="entry name" value="PASTA_dom"/>
</dbReference>
<dbReference type="InterPro" id="IPR012338">
    <property type="entry name" value="Beta-lactam/transpept-like"/>
</dbReference>
<evidence type="ECO:0000256" key="14">
    <source>
        <dbReference type="ARBA" id="ARBA00055980"/>
    </source>
</evidence>
<keyword evidence="8" id="KW-0573">Peptidoglycan synthesis</keyword>
<evidence type="ECO:0000256" key="12">
    <source>
        <dbReference type="ARBA" id="ARBA00023306"/>
    </source>
</evidence>
<dbReference type="AlphaFoldDB" id="A0A139N6N5"/>
<accession>A0A139N6N5</accession>
<gene>
    <name evidence="17" type="ORF">SGODD07_01066</name>
</gene>
<sequence>MKNKILRYALKNRKTANMNRKQVGKNLSILTVFLFFVFLINFAILIGSGRKFGVDLVAEAKKVYQIQKTVQAKRGTIYDRNGNAIAEDSTTYNLYAIIDKKYKSATGEILYVEPSQYETVAQILHDKLDIETDYAKSQLSQEKLTQVYFGAKGNNIPYATMTDIKKSMEDAGVKGISFDTSPSRSYPNETFASQFVGIAQLVENEDGSKSLRGSTGLEYSLDKILAGRDGLVTYERDKNGNIVPGSDQVSVATENGKDVYTTISSHLQSYLETRMDIFQEKVKGKFVSATLVSAKTGEILATTQRPSFNADTKEGLSKDFNWSTLLYQSPYEPGSTMKVFTLASAIDNHTFPANETYFNDEFQIEDTTIKDWGVNMGLSTGQTLTYAQGFAYSSNIGMARLEKKMGDDKWRDYLDKFKFGVRTRFGMMGEDVGSLPDKNVVTTAMSSFGQGINVTQVQMLRGFTAIANDGVMLEPKFISAIYDSATNSARKGTNEIIGNPVSKTAAQETRKYMVTVGTDPNFGTLQTDGVPIIQVPGQDVAVKSGTAQIAAEAKDGGGYLEGEYIYSVVAMTPAEDPDFIMYVTVKQPEEKFYPDLWKEVVNPLLEEAVAMKDTLGLTTPTHVLDNVITETKYTMPKTKEKGKDKSPGSYAEELRRNLVQPIILGTGSSITKLSVEAGKNVASNQQVLLLTDELDDMPDMYGWTKENASTFAKWLDIKVTYKGEGSKVVGQSVKANTSIKNLKEITITLGE</sequence>
<dbReference type="GO" id="GO:0046677">
    <property type="term" value="P:response to antibiotic"/>
    <property type="evidence" value="ECO:0007669"/>
    <property type="project" value="UniProtKB-KW"/>
</dbReference>
<evidence type="ECO:0000256" key="6">
    <source>
        <dbReference type="ARBA" id="ARBA00022737"/>
    </source>
</evidence>
<evidence type="ECO:0000256" key="1">
    <source>
        <dbReference type="ARBA" id="ARBA00004162"/>
    </source>
</evidence>
<dbReference type="EC" id="2.4.1.129" evidence="17"/>
<evidence type="ECO:0000256" key="9">
    <source>
        <dbReference type="ARBA" id="ARBA00022989"/>
    </source>
</evidence>
<dbReference type="FunFam" id="3.40.710.10:FF:000095">
    <property type="entry name" value="Penicillin-binding protein 2x"/>
    <property type="match status" value="1"/>
</dbReference>
<evidence type="ECO:0000256" key="10">
    <source>
        <dbReference type="ARBA" id="ARBA00023136"/>
    </source>
</evidence>
<comment type="similarity">
    <text evidence="2">Belongs to the transpeptidase family.</text>
</comment>
<evidence type="ECO:0000256" key="5">
    <source>
        <dbReference type="ARBA" id="ARBA00022692"/>
    </source>
</evidence>
<dbReference type="Pfam" id="PF00905">
    <property type="entry name" value="Transpeptidase"/>
    <property type="match status" value="1"/>
</dbReference>
<dbReference type="PATRIC" id="fig|1302.21.peg.1193"/>
<dbReference type="PANTHER" id="PTHR30627:SF26">
    <property type="entry name" value="PENICILLIN-BINDING PROTEIN 2B"/>
    <property type="match status" value="1"/>
</dbReference>
<evidence type="ECO:0000256" key="11">
    <source>
        <dbReference type="ARBA" id="ARBA00023251"/>
    </source>
</evidence>
<dbReference type="InterPro" id="IPR050515">
    <property type="entry name" value="Beta-lactam/transpept"/>
</dbReference>
<comment type="function">
    <text evidence="14">A transpeptidase that forms peptide cross-links between adjacent glycan strands in cell wall peptidoglycan (PG). Part of the divisome machinery that synthesizes the septal cross wall. Beta-lactams inactivate the PBPs by acylating an essential serine residue in the active site of these proteins.</text>
</comment>
<evidence type="ECO:0000313" key="18">
    <source>
        <dbReference type="Proteomes" id="UP000070096"/>
    </source>
</evidence>
<comment type="subcellular location">
    <subcellularLocation>
        <location evidence="1">Cell membrane</location>
        <topology evidence="1">Single-pass membrane protein</topology>
    </subcellularLocation>
</comment>
<dbReference type="SMART" id="SM00740">
    <property type="entry name" value="PASTA"/>
    <property type="match status" value="1"/>
</dbReference>
<evidence type="ECO:0000256" key="13">
    <source>
        <dbReference type="ARBA" id="ARBA00023316"/>
    </source>
</evidence>
<keyword evidence="4 17" id="KW-0132">Cell division</keyword>
<dbReference type="InterPro" id="IPR053467">
    <property type="entry name" value="PbpX"/>
</dbReference>
<dbReference type="GO" id="GO:0016757">
    <property type="term" value="F:glycosyltransferase activity"/>
    <property type="evidence" value="ECO:0007669"/>
    <property type="project" value="UniProtKB-KW"/>
</dbReference>